<evidence type="ECO:0000256" key="9">
    <source>
        <dbReference type="ARBA" id="ARBA00070492"/>
    </source>
</evidence>
<dbReference type="PANTHER" id="PTHR31363:SF0">
    <property type="entry name" value="TRAF3-INTERACTING PROTEIN 1"/>
    <property type="match status" value="1"/>
</dbReference>
<comment type="subcellular location">
    <subcellularLocation>
        <location evidence="2">Cytoplasm</location>
        <location evidence="2">Cytoskeleton</location>
        <location evidence="2">Cilium axoneme</location>
    </subcellularLocation>
    <subcellularLocation>
        <location evidence="1">Cytoplasm</location>
        <location evidence="1">Cytoskeleton</location>
        <location evidence="1">Cilium basal body</location>
    </subcellularLocation>
</comment>
<keyword evidence="7" id="KW-0966">Cell projection</keyword>
<evidence type="ECO:0000256" key="1">
    <source>
        <dbReference type="ARBA" id="ARBA00004120"/>
    </source>
</evidence>
<sequence length="533" mass="60071">MNGAVVKKTQDTLGKVIRKPPLTDKLLGKPPFRYLHDIFSEVIRTTGFMKGLYLENEMKSDNVKEKDSKIAFLQKAIDVVTLVSGEALAVKPARVVAGHEPERTNELLQAIGKCCLSKMSSEEAVKRVLAGEKVDPKSKASTSSSRSQDKENREGHERQPDREEKREILEPSGSQERKHPEPKEPKEPEGRQDPRDRRKTRERRERDRRRDREKERERPKEGKERGKPLEKGNGKPAEVVENQPESPARIPRPSSAKGQRRRPKVGGPDESDSEGGEAAAVPPENRDALDPQANATHSNRQVPRPSSACLAPPRVKRQEFQRLASAQPPAAVIMEGKKQSEDEEDEDEQFLVEGAAPPPPEVPGLEEANAVELNGDEKHGGLVKKILETKKDYESSPSSPKAKEQQRAVSDGAQRKERDQVVRETERLRVSVQNVCRSALPLSKIMDYIQEDMDSMRAELLAWRRENVRHAQALQQEQRATDRAVEPLQMELVELDQLIRDQQDKICAVKSNVLRNEEKIHKMVTGIGFSSRT</sequence>
<dbReference type="InterPro" id="IPR041476">
    <property type="entry name" value="TRAF3IP1_C"/>
</dbReference>
<protein>
    <recommendedName>
        <fullName evidence="9">TRAF3-interacting protein 1</fullName>
    </recommendedName>
</protein>
<keyword evidence="14" id="KW-1185">Reference proteome</keyword>
<evidence type="ECO:0000259" key="12">
    <source>
        <dbReference type="Pfam" id="PF17749"/>
    </source>
</evidence>
<feature type="compositionally biased region" description="Basic and acidic residues" evidence="10">
    <location>
        <begin position="147"/>
        <end position="196"/>
    </location>
</feature>
<dbReference type="GO" id="GO:0070507">
    <property type="term" value="P:regulation of microtubule cytoskeleton organization"/>
    <property type="evidence" value="ECO:0007669"/>
    <property type="project" value="TreeGrafter"/>
</dbReference>
<dbReference type="OrthoDB" id="10258914at2759"/>
<dbReference type="FunFam" id="1.10.418.50:FF:000001">
    <property type="entry name" value="TRAF3-interacting protein 1 isoform X1"/>
    <property type="match status" value="1"/>
</dbReference>
<dbReference type="GO" id="GO:0048731">
    <property type="term" value="P:system development"/>
    <property type="evidence" value="ECO:0007669"/>
    <property type="project" value="UniProtKB-ARBA"/>
</dbReference>
<accession>A0A9Q0DP90</accession>
<dbReference type="GO" id="GO:0060271">
    <property type="term" value="P:cilium assembly"/>
    <property type="evidence" value="ECO:0007669"/>
    <property type="project" value="TreeGrafter"/>
</dbReference>
<gene>
    <name evidence="13" type="ORF">NHX12_007096</name>
</gene>
<name>A0A9Q0DP90_9TELE</name>
<evidence type="ECO:0000313" key="14">
    <source>
        <dbReference type="Proteomes" id="UP001148018"/>
    </source>
</evidence>
<dbReference type="GO" id="GO:0042073">
    <property type="term" value="P:intraciliary transport"/>
    <property type="evidence" value="ECO:0007669"/>
    <property type="project" value="TreeGrafter"/>
</dbReference>
<keyword evidence="4" id="KW-0970">Cilium biogenesis/degradation</keyword>
<dbReference type="GO" id="GO:0036064">
    <property type="term" value="C:ciliary basal body"/>
    <property type="evidence" value="ECO:0007669"/>
    <property type="project" value="TreeGrafter"/>
</dbReference>
<dbReference type="InterPro" id="IPR040468">
    <property type="entry name" value="TRAF3IP1_N"/>
</dbReference>
<dbReference type="InterPro" id="IPR042576">
    <property type="entry name" value="TRAF3IP1_N_sf"/>
</dbReference>
<keyword evidence="6" id="KW-0206">Cytoskeleton</keyword>
<feature type="compositionally biased region" description="Acidic residues" evidence="10">
    <location>
        <begin position="341"/>
        <end position="350"/>
    </location>
</feature>
<dbReference type="GO" id="GO:0008017">
    <property type="term" value="F:microtubule binding"/>
    <property type="evidence" value="ECO:0007669"/>
    <property type="project" value="InterPro"/>
</dbReference>
<evidence type="ECO:0000256" key="7">
    <source>
        <dbReference type="ARBA" id="ARBA00023273"/>
    </source>
</evidence>
<comment type="caution">
    <text evidence="13">The sequence shown here is derived from an EMBL/GenBank/DDBJ whole genome shotgun (WGS) entry which is preliminary data.</text>
</comment>
<evidence type="ECO:0000259" key="11">
    <source>
        <dbReference type="Pfam" id="PF10243"/>
    </source>
</evidence>
<dbReference type="EMBL" id="JANIIK010000113">
    <property type="protein sequence ID" value="KAJ3591966.1"/>
    <property type="molecule type" value="Genomic_DNA"/>
</dbReference>
<feature type="region of interest" description="Disordered" evidence="10">
    <location>
        <begin position="129"/>
        <end position="420"/>
    </location>
</feature>
<evidence type="ECO:0000256" key="8">
    <source>
        <dbReference type="ARBA" id="ARBA00043971"/>
    </source>
</evidence>
<dbReference type="GO" id="GO:0005930">
    <property type="term" value="C:axoneme"/>
    <property type="evidence" value="ECO:0007669"/>
    <property type="project" value="UniProtKB-SubCell"/>
</dbReference>
<dbReference type="Gene3D" id="1.10.418.50">
    <property type="entry name" value="Microtubule-binding protein MIP-T3"/>
    <property type="match status" value="1"/>
</dbReference>
<dbReference type="AlphaFoldDB" id="A0A9Q0DP90"/>
<evidence type="ECO:0000256" key="3">
    <source>
        <dbReference type="ARBA" id="ARBA00022490"/>
    </source>
</evidence>
<dbReference type="PANTHER" id="PTHR31363">
    <property type="entry name" value="TRAF3-INTERACTING PROTEIN 1"/>
    <property type="match status" value="1"/>
</dbReference>
<dbReference type="Pfam" id="PF17749">
    <property type="entry name" value="MIP-T3_C"/>
    <property type="match status" value="1"/>
</dbReference>
<feature type="compositionally biased region" description="Basic and acidic residues" evidence="10">
    <location>
        <begin position="129"/>
        <end position="138"/>
    </location>
</feature>
<feature type="compositionally biased region" description="Basic and acidic residues" evidence="10">
    <location>
        <begin position="375"/>
        <end position="394"/>
    </location>
</feature>
<evidence type="ECO:0000256" key="6">
    <source>
        <dbReference type="ARBA" id="ARBA00023212"/>
    </source>
</evidence>
<keyword evidence="5" id="KW-0175">Coiled coil</keyword>
<evidence type="ECO:0000256" key="10">
    <source>
        <dbReference type="SAM" id="MobiDB-lite"/>
    </source>
</evidence>
<proteinExistence type="inferred from homology"/>
<dbReference type="Proteomes" id="UP001148018">
    <property type="component" value="Unassembled WGS sequence"/>
</dbReference>
<keyword evidence="3" id="KW-0963">Cytoplasm</keyword>
<dbReference type="InterPro" id="IPR018799">
    <property type="entry name" value="TRAF3IP1"/>
</dbReference>
<evidence type="ECO:0000256" key="2">
    <source>
        <dbReference type="ARBA" id="ARBA00004430"/>
    </source>
</evidence>
<evidence type="ECO:0000313" key="13">
    <source>
        <dbReference type="EMBL" id="KAJ3591966.1"/>
    </source>
</evidence>
<feature type="domain" description="TRAF3-interacting protein 1 C-terminal" evidence="12">
    <location>
        <begin position="375"/>
        <end position="525"/>
    </location>
</feature>
<reference evidence="13" key="1">
    <citation type="submission" date="2022-07" db="EMBL/GenBank/DDBJ databases">
        <title>Chromosome-level genome of Muraenolepis orangiensis.</title>
        <authorList>
            <person name="Kim J."/>
        </authorList>
    </citation>
    <scope>NUCLEOTIDE SEQUENCE</scope>
    <source>
        <strain evidence="13">KU_S4_2022</strain>
        <tissue evidence="13">Muscle</tissue>
    </source>
</reference>
<feature type="compositionally biased region" description="Basic and acidic residues" evidence="10">
    <location>
        <begin position="202"/>
        <end position="233"/>
    </location>
</feature>
<comment type="similarity">
    <text evidence="8">Belongs to the TRAF3IP1 family.</text>
</comment>
<feature type="domain" description="TRAF3-interacting protein 1 N-terminal" evidence="11">
    <location>
        <begin position="5"/>
        <end position="116"/>
    </location>
</feature>
<evidence type="ECO:0000256" key="4">
    <source>
        <dbReference type="ARBA" id="ARBA00022794"/>
    </source>
</evidence>
<dbReference type="Pfam" id="PF10243">
    <property type="entry name" value="MIP-T3"/>
    <property type="match status" value="1"/>
</dbReference>
<dbReference type="GO" id="GO:0030992">
    <property type="term" value="C:intraciliary transport particle B"/>
    <property type="evidence" value="ECO:0007669"/>
    <property type="project" value="TreeGrafter"/>
</dbReference>
<evidence type="ECO:0000256" key="5">
    <source>
        <dbReference type="ARBA" id="ARBA00023054"/>
    </source>
</evidence>
<dbReference type="GO" id="GO:0048513">
    <property type="term" value="P:animal organ development"/>
    <property type="evidence" value="ECO:0007669"/>
    <property type="project" value="UniProtKB-ARBA"/>
</dbReference>
<organism evidence="13 14">
    <name type="scientific">Muraenolepis orangiensis</name>
    <name type="common">Patagonian moray cod</name>
    <dbReference type="NCBI Taxonomy" id="630683"/>
    <lineage>
        <taxon>Eukaryota</taxon>
        <taxon>Metazoa</taxon>
        <taxon>Chordata</taxon>
        <taxon>Craniata</taxon>
        <taxon>Vertebrata</taxon>
        <taxon>Euteleostomi</taxon>
        <taxon>Actinopterygii</taxon>
        <taxon>Neopterygii</taxon>
        <taxon>Teleostei</taxon>
        <taxon>Neoteleostei</taxon>
        <taxon>Acanthomorphata</taxon>
        <taxon>Zeiogadaria</taxon>
        <taxon>Gadariae</taxon>
        <taxon>Gadiformes</taxon>
        <taxon>Muraenolepidoidei</taxon>
        <taxon>Muraenolepididae</taxon>
        <taxon>Muraenolepis</taxon>
    </lineage>
</organism>